<feature type="coiled-coil region" evidence="1">
    <location>
        <begin position="394"/>
        <end position="483"/>
    </location>
</feature>
<evidence type="ECO:0000259" key="3">
    <source>
        <dbReference type="PROSITE" id="PS51737"/>
    </source>
</evidence>
<dbReference type="PROSITE" id="PS51737">
    <property type="entry name" value="RECOMBINASE_DNA_BIND"/>
    <property type="match status" value="1"/>
</dbReference>
<keyword evidence="5" id="KW-1185">Reference proteome</keyword>
<dbReference type="SUPFAM" id="SSF53041">
    <property type="entry name" value="Resolvase-like"/>
    <property type="match status" value="1"/>
</dbReference>
<dbReference type="InterPro" id="IPR038109">
    <property type="entry name" value="DNA_bind_recomb_sf"/>
</dbReference>
<evidence type="ECO:0000313" key="5">
    <source>
        <dbReference type="Proteomes" id="UP001208017"/>
    </source>
</evidence>
<dbReference type="Gene3D" id="3.40.50.1390">
    <property type="entry name" value="Resolvase, N-terminal catalytic domain"/>
    <property type="match status" value="1"/>
</dbReference>
<dbReference type="SMART" id="SM00857">
    <property type="entry name" value="Resolvase"/>
    <property type="match status" value="1"/>
</dbReference>
<dbReference type="Pfam" id="PF07508">
    <property type="entry name" value="Recombinase"/>
    <property type="match status" value="1"/>
</dbReference>
<dbReference type="Proteomes" id="UP001208017">
    <property type="component" value="Unassembled WGS sequence"/>
</dbReference>
<dbReference type="PANTHER" id="PTHR30461:SF23">
    <property type="entry name" value="DNA RECOMBINASE-RELATED"/>
    <property type="match status" value="1"/>
</dbReference>
<comment type="caution">
    <text evidence="4">The sequence shown here is derived from an EMBL/GenBank/DDBJ whole genome shotgun (WGS) entry which is preliminary data.</text>
</comment>
<sequence>MANRYREAYRGFPTDLESVIMYLRKSREDQEAEEKARREGERLDVLSRHRKRLLDLARECNYNIVGIYEEVVSGELVDERPEMIRLLERVESGDIDGVLTVHIDRLGRGDSADQGIIQRAFRDSETLIITPEKVYDLLDDNDEEQVEFKAFFARRELKRITKRMQDGRVDSVKEGKFIGTYEPYGYTRDRNVGLKLIPGERADVVRMIFDWYVNEGMGGPTIAQRLESMGLPSPSNEIRVRYGKPVDPKKVWKASTINAILKNEVYIGRVQWRKTKTVRRRQENGRYKKIKSVDRAREEWVEQKGTHEPLVTIEQFEKAQQLIAERSNREYTQNRKPQNPLKGLIICKICGTKMQRRPYERQAPHLICPTKGCNRSSQFTYVEQKLLDALRAWYNEYKVQYDLLEKQMKRERKNKIPTNLIDEVEREIAATREQKSNLHTLLERGIYDADTFLERNKLLMEVIEKLEVQRSVLIEEIEKHESIEDARTNVIPMVRHVLDVYEATEDVKERNNLLKQVVERVEYFKAPDWVDDQFELSVYPRMG</sequence>
<dbReference type="CDD" id="cd00338">
    <property type="entry name" value="Ser_Recombinase"/>
    <property type="match status" value="1"/>
</dbReference>
<feature type="domain" description="Resolvase/invertase-type recombinase catalytic" evidence="2">
    <location>
        <begin position="18"/>
        <end position="175"/>
    </location>
</feature>
<accession>A0ABT3X388</accession>
<protein>
    <submittedName>
        <fullName evidence="4">Recombinase family protein</fullName>
    </submittedName>
</protein>
<dbReference type="Gene3D" id="3.90.1750.20">
    <property type="entry name" value="Putative Large Serine Recombinase, Chain B, Domain 2"/>
    <property type="match status" value="1"/>
</dbReference>
<dbReference type="InterPro" id="IPR050639">
    <property type="entry name" value="SSR_resolvase"/>
</dbReference>
<evidence type="ECO:0000256" key="1">
    <source>
        <dbReference type="SAM" id="Coils"/>
    </source>
</evidence>
<keyword evidence="1" id="KW-0175">Coiled coil</keyword>
<dbReference type="InterPro" id="IPR011109">
    <property type="entry name" value="DNA_bind_recombinase_dom"/>
</dbReference>
<dbReference type="EMBL" id="JAPMLT010000004">
    <property type="protein sequence ID" value="MCX7570432.1"/>
    <property type="molecule type" value="Genomic_DNA"/>
</dbReference>
<reference evidence="4 5" key="1">
    <citation type="submission" date="2022-11" db="EMBL/GenBank/DDBJ databases">
        <title>Study of microbial diversity in lake waters.</title>
        <authorList>
            <person name="Zhang J."/>
        </authorList>
    </citation>
    <scope>NUCLEOTIDE SEQUENCE [LARGE SCALE GENOMIC DNA]</scope>
    <source>
        <strain evidence="4 5">DT12</strain>
    </source>
</reference>
<gene>
    <name evidence="4" type="ORF">OS242_10700</name>
</gene>
<organism evidence="4 5">
    <name type="scientific">Tumebacillus lacus</name>
    <dbReference type="NCBI Taxonomy" id="2995335"/>
    <lineage>
        <taxon>Bacteria</taxon>
        <taxon>Bacillati</taxon>
        <taxon>Bacillota</taxon>
        <taxon>Bacilli</taxon>
        <taxon>Bacillales</taxon>
        <taxon>Alicyclobacillaceae</taxon>
        <taxon>Tumebacillus</taxon>
    </lineage>
</organism>
<proteinExistence type="predicted"/>
<dbReference type="InterPro" id="IPR036162">
    <property type="entry name" value="Resolvase-like_N_sf"/>
</dbReference>
<dbReference type="PANTHER" id="PTHR30461">
    <property type="entry name" value="DNA-INVERTASE FROM LAMBDOID PROPHAGE"/>
    <property type="match status" value="1"/>
</dbReference>
<dbReference type="InterPro" id="IPR006119">
    <property type="entry name" value="Resolv_N"/>
</dbReference>
<evidence type="ECO:0000313" key="4">
    <source>
        <dbReference type="EMBL" id="MCX7570432.1"/>
    </source>
</evidence>
<dbReference type="PROSITE" id="PS51736">
    <property type="entry name" value="RECOMBINASES_3"/>
    <property type="match status" value="1"/>
</dbReference>
<name>A0ABT3X388_9BACL</name>
<feature type="domain" description="Recombinase" evidence="3">
    <location>
        <begin position="183"/>
        <end position="329"/>
    </location>
</feature>
<evidence type="ECO:0000259" key="2">
    <source>
        <dbReference type="PROSITE" id="PS51736"/>
    </source>
</evidence>
<dbReference type="Pfam" id="PF00239">
    <property type="entry name" value="Resolvase"/>
    <property type="match status" value="1"/>
</dbReference>
<dbReference type="RefSeq" id="WP_267151677.1">
    <property type="nucleotide sequence ID" value="NZ_JAPMLT010000004.1"/>
</dbReference>